<sequence>MGAGMVTGPVTRGTRGVRRRGGPVLTAVVLAATAGGLLSAGAVPASAATVSCASPVYKRQFFANTTFSGTPRKTDCDARIDQNWGAGAPASGLPKDAFGVRWTVTRDFGSGGPFALSAAARDGIRVYLDGARKVDLWKDVSTTRKKTADITVPAGRHTLRVDFANWTGPANVALSYAPRTSAAVDKVKPLVPGGASVSYADGRAKLTWSRNQEMDLAGYRVYRRLKGTDFGGKPLATTTSASYTDASLPRTGDVYYYEVRAYDKAGNASAGTADKAVTTLDRTPPAAPAGLSATKADGAVRTQWQPVEGATWYRLYRASSAAGPFEAVAARLTDGSYRDTPSFDVTKRWYYRVVAGDAAGNTSVPSATADTGVPDVTPPGQVTGVQAVGGTAGNNVRWTANADDTAHYEVWTRRSSQEEFTGPQVVLGSSWLDAAAPVGGAVEYRVNAVDTAGNVSPASVSAAAVRPAPAPVSAPQSVTAAPRDGSTPLTWAFPADAWKFHVYRRTDPNGAWTLLDEDPTGANRFEDTTAPAGVAYYYVASVDAAGADSAPSATVMADRLTPATATAPQAPVLSLKAPYAECTANDCSGHGGAGQPVTITMSRPAGDSRVIGGYRWRVFGGGADSGYHQTSDGTVAWTPSRSGFYVAEVASVDVYGRVGAATQIEFKVA</sequence>
<dbReference type="PROSITE" id="PS51820">
    <property type="entry name" value="PA14"/>
    <property type="match status" value="1"/>
</dbReference>
<dbReference type="SUPFAM" id="SSF56988">
    <property type="entry name" value="Anthrax protective antigen"/>
    <property type="match status" value="1"/>
</dbReference>
<evidence type="ECO:0000313" key="2">
    <source>
        <dbReference type="EMBL" id="GAA5057326.1"/>
    </source>
</evidence>
<dbReference type="InterPro" id="IPR013783">
    <property type="entry name" value="Ig-like_fold"/>
</dbReference>
<dbReference type="Gene3D" id="2.60.40.10">
    <property type="entry name" value="Immunoglobulins"/>
    <property type="match status" value="4"/>
</dbReference>
<dbReference type="Pfam" id="PF07691">
    <property type="entry name" value="PA14"/>
    <property type="match status" value="1"/>
</dbReference>
<evidence type="ECO:0000313" key="3">
    <source>
        <dbReference type="Proteomes" id="UP001500124"/>
    </source>
</evidence>
<dbReference type="Proteomes" id="UP001500124">
    <property type="component" value="Unassembled WGS sequence"/>
</dbReference>
<feature type="domain" description="PA14" evidence="1">
    <location>
        <begin position="52"/>
        <end position="195"/>
    </location>
</feature>
<dbReference type="EMBL" id="BAABKC010000044">
    <property type="protein sequence ID" value="GAA5057326.1"/>
    <property type="molecule type" value="Genomic_DNA"/>
</dbReference>
<dbReference type="InterPro" id="IPR037524">
    <property type="entry name" value="PA14/GLEYA"/>
</dbReference>
<name>A0ABP9KEI2_9ACTN</name>
<protein>
    <recommendedName>
        <fullName evidence="1">PA14 domain-containing protein</fullName>
    </recommendedName>
</protein>
<comment type="caution">
    <text evidence="2">The sequence shown here is derived from an EMBL/GenBank/DDBJ whole genome shotgun (WGS) entry which is preliminary data.</text>
</comment>
<dbReference type="SUPFAM" id="SSF49265">
    <property type="entry name" value="Fibronectin type III"/>
    <property type="match status" value="2"/>
</dbReference>
<dbReference type="SMART" id="SM00758">
    <property type="entry name" value="PA14"/>
    <property type="match status" value="1"/>
</dbReference>
<organism evidence="2 3">
    <name type="scientific">Streptomyces similanensis</name>
    <dbReference type="NCBI Taxonomy" id="1274988"/>
    <lineage>
        <taxon>Bacteria</taxon>
        <taxon>Bacillati</taxon>
        <taxon>Actinomycetota</taxon>
        <taxon>Actinomycetes</taxon>
        <taxon>Kitasatosporales</taxon>
        <taxon>Streptomycetaceae</taxon>
        <taxon>Streptomyces</taxon>
    </lineage>
</organism>
<keyword evidence="3" id="KW-1185">Reference proteome</keyword>
<reference evidence="3" key="1">
    <citation type="journal article" date="2019" name="Int. J. Syst. Evol. Microbiol.">
        <title>The Global Catalogue of Microorganisms (GCM) 10K type strain sequencing project: providing services to taxonomists for standard genome sequencing and annotation.</title>
        <authorList>
            <consortium name="The Broad Institute Genomics Platform"/>
            <consortium name="The Broad Institute Genome Sequencing Center for Infectious Disease"/>
            <person name="Wu L."/>
            <person name="Ma J."/>
        </authorList>
    </citation>
    <scope>NUCLEOTIDE SEQUENCE [LARGE SCALE GENOMIC DNA]</scope>
    <source>
        <strain evidence="3">JCM 18410</strain>
    </source>
</reference>
<evidence type="ECO:0000259" key="1">
    <source>
        <dbReference type="PROSITE" id="PS51820"/>
    </source>
</evidence>
<dbReference type="InterPro" id="IPR011658">
    <property type="entry name" value="PA14_dom"/>
</dbReference>
<proteinExistence type="predicted"/>
<gene>
    <name evidence="2" type="ORF">GCM10023336_31100</name>
</gene>
<dbReference type="InterPro" id="IPR036116">
    <property type="entry name" value="FN3_sf"/>
</dbReference>
<accession>A0ABP9KEI2</accession>